<dbReference type="RefSeq" id="WP_273618887.1">
    <property type="nucleotide sequence ID" value="NZ_CP117417.1"/>
</dbReference>
<organism evidence="3 4">
    <name type="scientific">Novosphingobium humi</name>
    <dbReference type="NCBI Taxonomy" id="2282397"/>
    <lineage>
        <taxon>Bacteria</taxon>
        <taxon>Pseudomonadati</taxon>
        <taxon>Pseudomonadota</taxon>
        <taxon>Alphaproteobacteria</taxon>
        <taxon>Sphingomonadales</taxon>
        <taxon>Sphingomonadaceae</taxon>
        <taxon>Novosphingobium</taxon>
    </lineage>
</organism>
<keyword evidence="2" id="KW-0732">Signal</keyword>
<protein>
    <submittedName>
        <fullName evidence="3">Uncharacterized protein</fullName>
    </submittedName>
</protein>
<feature type="signal peptide" evidence="2">
    <location>
        <begin position="1"/>
        <end position="24"/>
    </location>
</feature>
<feature type="region of interest" description="Disordered" evidence="1">
    <location>
        <begin position="50"/>
        <end position="80"/>
    </location>
</feature>
<evidence type="ECO:0000313" key="4">
    <source>
        <dbReference type="Proteomes" id="UP001218231"/>
    </source>
</evidence>
<dbReference type="EMBL" id="CP117417">
    <property type="protein sequence ID" value="WCT78576.1"/>
    <property type="molecule type" value="Genomic_DNA"/>
</dbReference>
<name>A0ABY7TZU7_9SPHN</name>
<reference evidence="3 4" key="1">
    <citation type="submission" date="2023-02" db="EMBL/GenBank/DDBJ databases">
        <title>Genome sequence of Novosphingobium humi KACC 19094.</title>
        <authorList>
            <person name="Kim S."/>
            <person name="Heo J."/>
            <person name="Kwon S.-W."/>
        </authorList>
    </citation>
    <scope>NUCLEOTIDE SEQUENCE [LARGE SCALE GENOMIC DNA]</scope>
    <source>
        <strain evidence="3 4">KACC 19094</strain>
    </source>
</reference>
<keyword evidence="4" id="KW-1185">Reference proteome</keyword>
<evidence type="ECO:0000256" key="2">
    <source>
        <dbReference type="SAM" id="SignalP"/>
    </source>
</evidence>
<evidence type="ECO:0000313" key="3">
    <source>
        <dbReference type="EMBL" id="WCT78576.1"/>
    </source>
</evidence>
<proteinExistence type="predicted"/>
<feature type="chain" id="PRO_5045229535" evidence="2">
    <location>
        <begin position="25"/>
        <end position="80"/>
    </location>
</feature>
<accession>A0ABY7TZU7</accession>
<evidence type="ECO:0000256" key="1">
    <source>
        <dbReference type="SAM" id="MobiDB-lite"/>
    </source>
</evidence>
<dbReference type="Proteomes" id="UP001218231">
    <property type="component" value="Chromosome"/>
</dbReference>
<sequence>MMTKLPLIALGCGVMAGFAAPAQSHDIPFAPSHGKGAAFLRLNDPAFAPAVRHRGQTGAAPGFTHHPSPDLHQAPARSLR</sequence>
<gene>
    <name evidence="3" type="ORF">PQ457_06325</name>
</gene>